<dbReference type="STRING" id="1121390.SAMN02746041_02791"/>
<evidence type="ECO:0000256" key="4">
    <source>
        <dbReference type="ARBA" id="ARBA00022989"/>
    </source>
</evidence>
<feature type="transmembrane region" description="Helical" evidence="7">
    <location>
        <begin position="180"/>
        <end position="199"/>
    </location>
</feature>
<evidence type="ECO:0000256" key="6">
    <source>
        <dbReference type="SAM" id="MobiDB-lite"/>
    </source>
</evidence>
<feature type="region of interest" description="Disordered" evidence="6">
    <location>
        <begin position="318"/>
        <end position="353"/>
    </location>
</feature>
<keyword evidence="3 7" id="KW-0812">Transmembrane</keyword>
<sequence length="353" mass="36496">MMASQVSPPQSFPSQVARDAALPHKRPSSLTLAAVITMGILAISCASILIRFADAPSLTIACYRVALATLVLLPRHLWAGGPSSIARSNPGPSWWILILSGTFLALHFVFWIESVQKTTVASSVTLVSTSPLFTALCSALLFKERPRPWLWIGIAACVVGSAVVGASDSQSGQESLEGDLLALLGALMASGYLLAGRALRPRMPLISYLVGTYGTAALVLLLLALLTQTPLHGFSPQTYGAMILLALVPQLLGHSSFNWALRHLSATSVAILTLGEPIGASLLAFLILGEGVGPTAAVGLGLLAGGILIGSFATTPSGCSPTPAQPAVPVPSEKDTPRANGSPPSCPDQTPPT</sequence>
<gene>
    <name evidence="9" type="ORF">SAMN02746041_02791</name>
</gene>
<evidence type="ECO:0000256" key="5">
    <source>
        <dbReference type="ARBA" id="ARBA00023136"/>
    </source>
</evidence>
<dbReference type="Gene3D" id="1.10.3730.20">
    <property type="match status" value="1"/>
</dbReference>
<feature type="transmembrane region" description="Helical" evidence="7">
    <location>
        <begin position="295"/>
        <end position="313"/>
    </location>
</feature>
<feature type="domain" description="EamA" evidence="8">
    <location>
        <begin position="178"/>
        <end position="309"/>
    </location>
</feature>
<feature type="transmembrane region" description="Helical" evidence="7">
    <location>
        <begin position="269"/>
        <end position="289"/>
    </location>
</feature>
<dbReference type="GO" id="GO:0016020">
    <property type="term" value="C:membrane"/>
    <property type="evidence" value="ECO:0007669"/>
    <property type="project" value="UniProtKB-SubCell"/>
</dbReference>
<evidence type="ECO:0000259" key="8">
    <source>
        <dbReference type="Pfam" id="PF00892"/>
    </source>
</evidence>
<evidence type="ECO:0000256" key="2">
    <source>
        <dbReference type="ARBA" id="ARBA00007362"/>
    </source>
</evidence>
<dbReference type="SUPFAM" id="SSF103481">
    <property type="entry name" value="Multidrug resistance efflux transporter EmrE"/>
    <property type="match status" value="2"/>
</dbReference>
<evidence type="ECO:0000313" key="10">
    <source>
        <dbReference type="Proteomes" id="UP000192783"/>
    </source>
</evidence>
<organism evidence="9 10">
    <name type="scientific">Desulfacinum hydrothermale DSM 13146</name>
    <dbReference type="NCBI Taxonomy" id="1121390"/>
    <lineage>
        <taxon>Bacteria</taxon>
        <taxon>Pseudomonadati</taxon>
        <taxon>Thermodesulfobacteriota</taxon>
        <taxon>Syntrophobacteria</taxon>
        <taxon>Syntrophobacterales</taxon>
        <taxon>Syntrophobacteraceae</taxon>
        <taxon>Desulfacinum</taxon>
    </lineage>
</organism>
<dbReference type="AlphaFoldDB" id="A0A1W1XSF1"/>
<accession>A0A1W1XSF1</accession>
<name>A0A1W1XSF1_9BACT</name>
<comment type="subcellular location">
    <subcellularLocation>
        <location evidence="1">Membrane</location>
        <topology evidence="1">Multi-pass membrane protein</topology>
    </subcellularLocation>
</comment>
<comment type="similarity">
    <text evidence="2">Belongs to the EamA transporter family.</text>
</comment>
<keyword evidence="10" id="KW-1185">Reference proteome</keyword>
<feature type="compositionally biased region" description="Pro residues" evidence="6">
    <location>
        <begin position="344"/>
        <end position="353"/>
    </location>
</feature>
<evidence type="ECO:0000256" key="7">
    <source>
        <dbReference type="SAM" id="Phobius"/>
    </source>
</evidence>
<feature type="transmembrane region" description="Helical" evidence="7">
    <location>
        <begin position="124"/>
        <end position="142"/>
    </location>
</feature>
<dbReference type="InterPro" id="IPR050638">
    <property type="entry name" value="AA-Vitamin_Transporters"/>
</dbReference>
<evidence type="ECO:0000313" key="9">
    <source>
        <dbReference type="EMBL" id="SMC26883.1"/>
    </source>
</evidence>
<dbReference type="EMBL" id="FWXF01000019">
    <property type="protein sequence ID" value="SMC26883.1"/>
    <property type="molecule type" value="Genomic_DNA"/>
</dbReference>
<dbReference type="RefSeq" id="WP_084058708.1">
    <property type="nucleotide sequence ID" value="NZ_FWXF01000019.1"/>
</dbReference>
<proteinExistence type="inferred from homology"/>
<dbReference type="Proteomes" id="UP000192783">
    <property type="component" value="Unassembled WGS sequence"/>
</dbReference>
<feature type="transmembrane region" description="Helical" evidence="7">
    <location>
        <begin position="206"/>
        <end position="226"/>
    </location>
</feature>
<feature type="transmembrane region" description="Helical" evidence="7">
    <location>
        <begin position="149"/>
        <end position="168"/>
    </location>
</feature>
<evidence type="ECO:0000256" key="1">
    <source>
        <dbReference type="ARBA" id="ARBA00004141"/>
    </source>
</evidence>
<feature type="transmembrane region" description="Helical" evidence="7">
    <location>
        <begin position="238"/>
        <end position="257"/>
    </location>
</feature>
<dbReference type="PANTHER" id="PTHR32322">
    <property type="entry name" value="INNER MEMBRANE TRANSPORTER"/>
    <property type="match status" value="1"/>
</dbReference>
<feature type="transmembrane region" description="Helical" evidence="7">
    <location>
        <begin position="94"/>
        <end position="112"/>
    </location>
</feature>
<dbReference type="InterPro" id="IPR000620">
    <property type="entry name" value="EamA_dom"/>
</dbReference>
<feature type="transmembrane region" description="Helical" evidence="7">
    <location>
        <begin position="56"/>
        <end position="73"/>
    </location>
</feature>
<reference evidence="9 10" key="1">
    <citation type="submission" date="2017-04" db="EMBL/GenBank/DDBJ databases">
        <authorList>
            <person name="Afonso C.L."/>
            <person name="Miller P.J."/>
            <person name="Scott M.A."/>
            <person name="Spackman E."/>
            <person name="Goraichik I."/>
            <person name="Dimitrov K.M."/>
            <person name="Suarez D.L."/>
            <person name="Swayne D.E."/>
        </authorList>
    </citation>
    <scope>NUCLEOTIDE SEQUENCE [LARGE SCALE GENOMIC DNA]</scope>
    <source>
        <strain evidence="9 10">DSM 13146</strain>
    </source>
</reference>
<evidence type="ECO:0000256" key="3">
    <source>
        <dbReference type="ARBA" id="ARBA00022692"/>
    </source>
</evidence>
<dbReference type="Pfam" id="PF00892">
    <property type="entry name" value="EamA"/>
    <property type="match status" value="2"/>
</dbReference>
<feature type="transmembrane region" description="Helical" evidence="7">
    <location>
        <begin position="30"/>
        <end position="50"/>
    </location>
</feature>
<dbReference type="PANTHER" id="PTHR32322:SF2">
    <property type="entry name" value="EAMA DOMAIN-CONTAINING PROTEIN"/>
    <property type="match status" value="1"/>
</dbReference>
<protein>
    <submittedName>
        <fullName evidence="9">Permease of the drug/metabolite transporter (DMT) superfamily</fullName>
    </submittedName>
</protein>
<dbReference type="InterPro" id="IPR037185">
    <property type="entry name" value="EmrE-like"/>
</dbReference>
<feature type="domain" description="EamA" evidence="8">
    <location>
        <begin position="31"/>
        <end position="164"/>
    </location>
</feature>
<keyword evidence="5 7" id="KW-0472">Membrane</keyword>
<dbReference type="OrthoDB" id="9790852at2"/>
<keyword evidence="4 7" id="KW-1133">Transmembrane helix</keyword>